<evidence type="ECO:0000259" key="5">
    <source>
        <dbReference type="PROSITE" id="PS50977"/>
    </source>
</evidence>
<dbReference type="STRING" id="716816.BST96_00280"/>
<dbReference type="SUPFAM" id="SSF46689">
    <property type="entry name" value="Homeodomain-like"/>
    <property type="match status" value="1"/>
</dbReference>
<dbReference type="GO" id="GO:0003700">
    <property type="term" value="F:DNA-binding transcription factor activity"/>
    <property type="evidence" value="ECO:0007669"/>
    <property type="project" value="TreeGrafter"/>
</dbReference>
<dbReference type="InterPro" id="IPR036271">
    <property type="entry name" value="Tet_transcr_reg_TetR-rel_C_sf"/>
</dbReference>
<dbReference type="InterPro" id="IPR050109">
    <property type="entry name" value="HTH-type_TetR-like_transc_reg"/>
</dbReference>
<keyword evidence="7" id="KW-1185">Reference proteome</keyword>
<organism evidence="6 7">
    <name type="scientific">Oceanicoccus sagamiensis</name>
    <dbReference type="NCBI Taxonomy" id="716816"/>
    <lineage>
        <taxon>Bacteria</taxon>
        <taxon>Pseudomonadati</taxon>
        <taxon>Pseudomonadota</taxon>
        <taxon>Gammaproteobacteria</taxon>
        <taxon>Cellvibrionales</taxon>
        <taxon>Spongiibacteraceae</taxon>
        <taxon>Oceanicoccus</taxon>
    </lineage>
</organism>
<evidence type="ECO:0000256" key="1">
    <source>
        <dbReference type="ARBA" id="ARBA00023015"/>
    </source>
</evidence>
<dbReference type="EMBL" id="CP019343">
    <property type="protein sequence ID" value="ARN72684.1"/>
    <property type="molecule type" value="Genomic_DNA"/>
</dbReference>
<evidence type="ECO:0000256" key="3">
    <source>
        <dbReference type="ARBA" id="ARBA00023163"/>
    </source>
</evidence>
<keyword evidence="3" id="KW-0804">Transcription</keyword>
<dbReference type="Pfam" id="PF13305">
    <property type="entry name" value="TetR_C_33"/>
    <property type="match status" value="1"/>
</dbReference>
<accession>A0A1X9N688</accession>
<sequence>MAMSEKSPSSKKNYHHGNLRKTLLDEAAILLREQGEAGLSMRKLADRVGVSRTAPYHHFKDKRELLCAIAEEGFRQFRLAIHPPELAGSFSIDQQRIRQLVKDYVDFAIGHSEYYDLMFGSHLWKTEGLTETLKEEAYGAFRSYLDGFSAWQGQPAVTADLDPLRFAQVSWGTLHGMSRLLLDGIYVDDKAREAMCEATAQMFWRALRA</sequence>
<dbReference type="InterPro" id="IPR001647">
    <property type="entry name" value="HTH_TetR"/>
</dbReference>
<evidence type="ECO:0000313" key="7">
    <source>
        <dbReference type="Proteomes" id="UP000193450"/>
    </source>
</evidence>
<dbReference type="Pfam" id="PF00440">
    <property type="entry name" value="TetR_N"/>
    <property type="match status" value="1"/>
</dbReference>
<keyword evidence="2 4" id="KW-0238">DNA-binding</keyword>
<dbReference type="PANTHER" id="PTHR30055">
    <property type="entry name" value="HTH-TYPE TRANSCRIPTIONAL REGULATOR RUTR"/>
    <property type="match status" value="1"/>
</dbReference>
<dbReference type="Gene3D" id="1.10.357.10">
    <property type="entry name" value="Tetracycline Repressor, domain 2"/>
    <property type="match status" value="1"/>
</dbReference>
<evidence type="ECO:0000313" key="6">
    <source>
        <dbReference type="EMBL" id="ARN72684.1"/>
    </source>
</evidence>
<proteinExistence type="predicted"/>
<dbReference type="PANTHER" id="PTHR30055:SF220">
    <property type="entry name" value="TETR-FAMILY REGULATORY PROTEIN"/>
    <property type="match status" value="1"/>
</dbReference>
<feature type="domain" description="HTH tetR-type" evidence="5">
    <location>
        <begin position="17"/>
        <end position="77"/>
    </location>
</feature>
<dbReference type="InterPro" id="IPR025996">
    <property type="entry name" value="MT1864/Rv1816-like_C"/>
</dbReference>
<dbReference type="InterPro" id="IPR009057">
    <property type="entry name" value="Homeodomain-like_sf"/>
</dbReference>
<keyword evidence="1" id="KW-0805">Transcription regulation</keyword>
<dbReference type="PROSITE" id="PS50977">
    <property type="entry name" value="HTH_TETR_2"/>
    <property type="match status" value="1"/>
</dbReference>
<protein>
    <submittedName>
        <fullName evidence="6">TetR family transcriptional regulator</fullName>
    </submittedName>
</protein>
<feature type="DNA-binding region" description="H-T-H motif" evidence="4">
    <location>
        <begin position="40"/>
        <end position="59"/>
    </location>
</feature>
<dbReference type="SUPFAM" id="SSF48498">
    <property type="entry name" value="Tetracyclin repressor-like, C-terminal domain"/>
    <property type="match status" value="1"/>
</dbReference>
<gene>
    <name evidence="6" type="ORF">BST96_00280</name>
</gene>
<dbReference type="PRINTS" id="PR00455">
    <property type="entry name" value="HTHTETR"/>
</dbReference>
<evidence type="ECO:0000256" key="4">
    <source>
        <dbReference type="PROSITE-ProRule" id="PRU00335"/>
    </source>
</evidence>
<evidence type="ECO:0000256" key="2">
    <source>
        <dbReference type="ARBA" id="ARBA00023125"/>
    </source>
</evidence>
<dbReference type="Proteomes" id="UP000193450">
    <property type="component" value="Chromosome"/>
</dbReference>
<dbReference type="AlphaFoldDB" id="A0A1X9N688"/>
<dbReference type="GO" id="GO:0000976">
    <property type="term" value="F:transcription cis-regulatory region binding"/>
    <property type="evidence" value="ECO:0007669"/>
    <property type="project" value="TreeGrafter"/>
</dbReference>
<dbReference type="OrthoDB" id="5293556at2"/>
<name>A0A1X9N688_9GAMM</name>
<dbReference type="KEGG" id="osg:BST96_00280"/>
<reference evidence="6 7" key="1">
    <citation type="submission" date="2016-11" db="EMBL/GenBank/DDBJ databases">
        <title>Trade-off between light-utilization and light-protection in marine flavobacteria.</title>
        <authorList>
            <person name="Kumagai Y."/>
        </authorList>
    </citation>
    <scope>NUCLEOTIDE SEQUENCE [LARGE SCALE GENOMIC DNA]</scope>
    <source>
        <strain evidence="6 7">NBRC 107125</strain>
    </source>
</reference>